<keyword evidence="6" id="KW-1185">Reference proteome</keyword>
<name>A0AA90SUD0_9GAMM</name>
<keyword evidence="1 5" id="KW-0328">Glycosyltransferase</keyword>
<dbReference type="EC" id="2.4.-.-" evidence="5"/>
<evidence type="ECO:0000256" key="1">
    <source>
        <dbReference type="ARBA" id="ARBA00022676"/>
    </source>
</evidence>
<keyword evidence="3" id="KW-0325">Glycoprotein</keyword>
<protein>
    <submittedName>
        <fullName evidence="5">Glycosyltransferase family 61 protein</fullName>
        <ecNumber evidence="5">2.4.-.-</ecNumber>
    </submittedName>
</protein>
<comment type="caution">
    <text evidence="5">The sequence shown here is derived from an EMBL/GenBank/DDBJ whole genome shotgun (WGS) entry which is preliminary data.</text>
</comment>
<keyword evidence="2 5" id="KW-0808">Transferase</keyword>
<reference evidence="5 6" key="1">
    <citation type="journal article" date="2023" name="bioRxiv">
        <title>An intranuclear bacterial parasite of deep-sea mussels expresses apoptosis inhibitors acquired from its host.</title>
        <authorList>
            <person name="Gonzalez Porras M.A."/>
            <person name="Assie A."/>
            <person name="Tietjen M."/>
            <person name="Violette M."/>
            <person name="Kleiner M."/>
            <person name="Gruber-Vodicka H."/>
            <person name="Dubilier N."/>
            <person name="Leisch N."/>
        </authorList>
    </citation>
    <scope>NUCLEOTIDE SEQUENCE [LARGE SCALE GENOMIC DNA]</scope>
    <source>
        <strain evidence="5">IAP13</strain>
    </source>
</reference>
<evidence type="ECO:0000313" key="5">
    <source>
        <dbReference type="EMBL" id="MDP0590129.1"/>
    </source>
</evidence>
<evidence type="ECO:0000256" key="3">
    <source>
        <dbReference type="ARBA" id="ARBA00023180"/>
    </source>
</evidence>
<dbReference type="EMBL" id="JASXSV010000031">
    <property type="protein sequence ID" value="MDP0590129.1"/>
    <property type="molecule type" value="Genomic_DNA"/>
</dbReference>
<dbReference type="PANTHER" id="PTHR20961">
    <property type="entry name" value="GLYCOSYLTRANSFERASE"/>
    <property type="match status" value="1"/>
</dbReference>
<evidence type="ECO:0000259" key="4">
    <source>
        <dbReference type="Pfam" id="PF04577"/>
    </source>
</evidence>
<dbReference type="InterPro" id="IPR049625">
    <property type="entry name" value="Glyco_transf_61_cat"/>
</dbReference>
<feature type="domain" description="Glycosyltransferase 61 catalytic" evidence="4">
    <location>
        <begin position="43"/>
        <end position="232"/>
    </location>
</feature>
<evidence type="ECO:0000256" key="2">
    <source>
        <dbReference type="ARBA" id="ARBA00022679"/>
    </source>
</evidence>
<dbReference type="GO" id="GO:0016757">
    <property type="term" value="F:glycosyltransferase activity"/>
    <property type="evidence" value="ECO:0007669"/>
    <property type="project" value="UniProtKB-KW"/>
</dbReference>
<evidence type="ECO:0000313" key="6">
    <source>
        <dbReference type="Proteomes" id="UP001178148"/>
    </source>
</evidence>
<dbReference type="Proteomes" id="UP001178148">
    <property type="component" value="Unassembled WGS sequence"/>
</dbReference>
<dbReference type="PANTHER" id="PTHR20961:SF124">
    <property type="entry name" value="GLYCOSYLTRANSFERASE"/>
    <property type="match status" value="1"/>
</dbReference>
<sequence>MSCGNIWGSKIIDEGSAIRFYTSKPALERNEAISLLGQCANNYAHWMTELLPKLLMVDASSRYDGWPLLIDASAVRSFEECIRLFNTKRRKIIVVDSWAPVILTKVVHVSAPAYEPYRPDRIKKQEACNYINIFSPEVMKMLRDEAHRVVKAESVVPYRRVYLDRGKAGNLRSITNREQVNGVLRDYKFETIEPAKLSISEQINVCREAECIIAPIGAALINMIFATEGCKVFALVGKYDYGNYYYYSNLAGVLGCEFYYVLGEPVTAGGQDMHFDYTVDIEGLRASLEAGL</sequence>
<dbReference type="Pfam" id="PF04577">
    <property type="entry name" value="Glyco_transf_61"/>
    <property type="match status" value="1"/>
</dbReference>
<gene>
    <name evidence="5" type="ORF">QS748_13465</name>
</gene>
<proteinExistence type="predicted"/>
<organism evidence="5 6">
    <name type="scientific">Candidatus Endonucleibacter bathymodioli</name>
    <dbReference type="NCBI Taxonomy" id="539814"/>
    <lineage>
        <taxon>Bacteria</taxon>
        <taxon>Pseudomonadati</taxon>
        <taxon>Pseudomonadota</taxon>
        <taxon>Gammaproteobacteria</taxon>
        <taxon>Oceanospirillales</taxon>
        <taxon>Endozoicomonadaceae</taxon>
        <taxon>Candidatus Endonucleibacter</taxon>
    </lineage>
</organism>
<dbReference type="AlphaFoldDB" id="A0AA90SUD0"/>
<accession>A0AA90SUD0</accession>
<dbReference type="InterPro" id="IPR007657">
    <property type="entry name" value="Glycosyltransferase_61"/>
</dbReference>